<proteinExistence type="predicted"/>
<accession>A0A1I5WXV3</accession>
<organism evidence="1 2">
    <name type="scientific">Butyrivibrio proteoclasticus</name>
    <dbReference type="NCBI Taxonomy" id="43305"/>
    <lineage>
        <taxon>Bacteria</taxon>
        <taxon>Bacillati</taxon>
        <taxon>Bacillota</taxon>
        <taxon>Clostridia</taxon>
        <taxon>Lachnospirales</taxon>
        <taxon>Lachnospiraceae</taxon>
        <taxon>Butyrivibrio</taxon>
    </lineage>
</organism>
<dbReference type="Proteomes" id="UP000182624">
    <property type="component" value="Unassembled WGS sequence"/>
</dbReference>
<name>A0A1I5WXV3_9FIRM</name>
<dbReference type="EMBL" id="FOXO01000026">
    <property type="protein sequence ID" value="SFQ24461.1"/>
    <property type="molecule type" value="Genomic_DNA"/>
</dbReference>
<sequence length="90" mass="9959">MLRTIPLSKNYTIDQINHLIDTGHVFVTPFGLNRTAYIVVNHKPFMVITTDISIKGVQLSGAWYSWEDLEAMGGVYESEFDALKAIAGGA</sequence>
<gene>
    <name evidence="1" type="ORF">SAMN04487928_12626</name>
</gene>
<evidence type="ECO:0000313" key="2">
    <source>
        <dbReference type="Proteomes" id="UP000182624"/>
    </source>
</evidence>
<dbReference type="RefSeq" id="WP_074890517.1">
    <property type="nucleotide sequence ID" value="NZ_FOXO01000026.1"/>
</dbReference>
<dbReference type="AlphaFoldDB" id="A0A1I5WXV3"/>
<evidence type="ECO:0000313" key="1">
    <source>
        <dbReference type="EMBL" id="SFQ24461.1"/>
    </source>
</evidence>
<protein>
    <submittedName>
        <fullName evidence="1">Uncharacterized protein</fullName>
    </submittedName>
</protein>
<dbReference type="OrthoDB" id="2004754at2"/>
<reference evidence="2" key="1">
    <citation type="submission" date="2016-10" db="EMBL/GenBank/DDBJ databases">
        <authorList>
            <person name="Varghese N."/>
            <person name="Submissions S."/>
        </authorList>
    </citation>
    <scope>NUCLEOTIDE SEQUENCE [LARGE SCALE GENOMIC DNA]</scope>
    <source>
        <strain evidence="2">P18</strain>
    </source>
</reference>
<keyword evidence="2" id="KW-1185">Reference proteome</keyword>